<evidence type="ECO:0000313" key="1">
    <source>
        <dbReference type="EMBL" id="GBL96102.1"/>
    </source>
</evidence>
<organism evidence="1 2">
    <name type="scientific">Araneus ventricosus</name>
    <name type="common">Orbweaver spider</name>
    <name type="synonym">Epeira ventricosa</name>
    <dbReference type="NCBI Taxonomy" id="182803"/>
    <lineage>
        <taxon>Eukaryota</taxon>
        <taxon>Metazoa</taxon>
        <taxon>Ecdysozoa</taxon>
        <taxon>Arthropoda</taxon>
        <taxon>Chelicerata</taxon>
        <taxon>Arachnida</taxon>
        <taxon>Araneae</taxon>
        <taxon>Araneomorphae</taxon>
        <taxon>Entelegynae</taxon>
        <taxon>Araneoidea</taxon>
        <taxon>Araneidae</taxon>
        <taxon>Araneus</taxon>
    </lineage>
</organism>
<sequence>MERLRVGTAFDALAIRLQLQVTRSNLSVFLDRNLDPNSRYLQALFEILITTTKRKLRFRSVFGFLGLVHPVQQCHFSSHAFSSAAGEGNIITFGRTCINQITQWFLLESNSKPSIRKADTFTSFFVISL</sequence>
<accession>A0A4Y2BV73</accession>
<evidence type="ECO:0000313" key="2">
    <source>
        <dbReference type="Proteomes" id="UP000499080"/>
    </source>
</evidence>
<keyword evidence="2" id="KW-1185">Reference proteome</keyword>
<proteinExistence type="predicted"/>
<dbReference type="AlphaFoldDB" id="A0A4Y2BV73"/>
<dbReference type="EMBL" id="BGPR01000117">
    <property type="protein sequence ID" value="GBL96102.1"/>
    <property type="molecule type" value="Genomic_DNA"/>
</dbReference>
<name>A0A4Y2BV73_ARAVE</name>
<comment type="caution">
    <text evidence="1">The sequence shown here is derived from an EMBL/GenBank/DDBJ whole genome shotgun (WGS) entry which is preliminary data.</text>
</comment>
<protein>
    <submittedName>
        <fullName evidence="1">Uncharacterized protein</fullName>
    </submittedName>
</protein>
<reference evidence="1 2" key="1">
    <citation type="journal article" date="2019" name="Sci. Rep.">
        <title>Orb-weaving spider Araneus ventricosus genome elucidates the spidroin gene catalogue.</title>
        <authorList>
            <person name="Kono N."/>
            <person name="Nakamura H."/>
            <person name="Ohtoshi R."/>
            <person name="Moran D.A.P."/>
            <person name="Shinohara A."/>
            <person name="Yoshida Y."/>
            <person name="Fujiwara M."/>
            <person name="Mori M."/>
            <person name="Tomita M."/>
            <person name="Arakawa K."/>
        </authorList>
    </citation>
    <scope>NUCLEOTIDE SEQUENCE [LARGE SCALE GENOMIC DNA]</scope>
</reference>
<dbReference type="Proteomes" id="UP000499080">
    <property type="component" value="Unassembled WGS sequence"/>
</dbReference>
<gene>
    <name evidence="1" type="ORF">AVEN_104335_1</name>
</gene>